<dbReference type="Proteomes" id="UP000008207">
    <property type="component" value="Chromosome"/>
</dbReference>
<evidence type="ECO:0000313" key="1">
    <source>
        <dbReference type="EMBL" id="ACL60606.1"/>
    </source>
</evidence>
<dbReference type="OrthoDB" id="8410518at2"/>
<protein>
    <submittedName>
        <fullName evidence="1">Uncharacterized protein</fullName>
    </submittedName>
</protein>
<dbReference type="HOGENOM" id="CLU_2396304_0_0_5"/>
<evidence type="ECO:0000313" key="2">
    <source>
        <dbReference type="Proteomes" id="UP000008207"/>
    </source>
</evidence>
<name>B8IRQ6_METNO</name>
<gene>
    <name evidence="1" type="ordered locus">Mnod_5777</name>
</gene>
<dbReference type="KEGG" id="mno:Mnod_5777"/>
<dbReference type="STRING" id="460265.Mnod_5777"/>
<reference evidence="1 2" key="1">
    <citation type="submission" date="2009-01" db="EMBL/GenBank/DDBJ databases">
        <title>Complete sequence of chromosome of Methylobacterium nodulans ORS 2060.</title>
        <authorList>
            <consortium name="US DOE Joint Genome Institute"/>
            <person name="Lucas S."/>
            <person name="Copeland A."/>
            <person name="Lapidus A."/>
            <person name="Glavina del Rio T."/>
            <person name="Dalin E."/>
            <person name="Tice H."/>
            <person name="Bruce D."/>
            <person name="Goodwin L."/>
            <person name="Pitluck S."/>
            <person name="Sims D."/>
            <person name="Brettin T."/>
            <person name="Detter J.C."/>
            <person name="Han C."/>
            <person name="Larimer F."/>
            <person name="Land M."/>
            <person name="Hauser L."/>
            <person name="Kyrpides N."/>
            <person name="Ivanova N."/>
            <person name="Marx C.J."/>
            <person name="Richardson P."/>
        </authorList>
    </citation>
    <scope>NUCLEOTIDE SEQUENCE [LARGE SCALE GENOMIC DNA]</scope>
    <source>
        <strain evidence="2">LMG 21967 / CNCM I-2342 / ORS 2060</strain>
    </source>
</reference>
<keyword evidence="2" id="KW-1185">Reference proteome</keyword>
<dbReference type="RefSeq" id="WP_015932205.1">
    <property type="nucleotide sequence ID" value="NC_011894.1"/>
</dbReference>
<accession>B8IRQ6</accession>
<organism evidence="1 2">
    <name type="scientific">Methylobacterium nodulans (strain LMG 21967 / CNCM I-2342 / ORS 2060)</name>
    <dbReference type="NCBI Taxonomy" id="460265"/>
    <lineage>
        <taxon>Bacteria</taxon>
        <taxon>Pseudomonadati</taxon>
        <taxon>Pseudomonadota</taxon>
        <taxon>Alphaproteobacteria</taxon>
        <taxon>Hyphomicrobiales</taxon>
        <taxon>Methylobacteriaceae</taxon>
        <taxon>Methylobacterium</taxon>
    </lineage>
</organism>
<sequence length="93" mass="10663">MRISIDARDPGFRAYAEAREQGITFNVTLDGKRLAPVHTADDLTGEVIVLARDRSGHIMLDPRRPGEILLETHRGRVRIVRRHRHWTDDSNVI</sequence>
<dbReference type="AlphaFoldDB" id="B8IRQ6"/>
<proteinExistence type="predicted"/>
<dbReference type="EMBL" id="CP001349">
    <property type="protein sequence ID" value="ACL60606.1"/>
    <property type="molecule type" value="Genomic_DNA"/>
</dbReference>